<dbReference type="AlphaFoldDB" id="A0A3L6PB11"/>
<organism evidence="2 3">
    <name type="scientific">Panicum miliaceum</name>
    <name type="common">Proso millet</name>
    <name type="synonym">Broomcorn millet</name>
    <dbReference type="NCBI Taxonomy" id="4540"/>
    <lineage>
        <taxon>Eukaryota</taxon>
        <taxon>Viridiplantae</taxon>
        <taxon>Streptophyta</taxon>
        <taxon>Embryophyta</taxon>
        <taxon>Tracheophyta</taxon>
        <taxon>Spermatophyta</taxon>
        <taxon>Magnoliopsida</taxon>
        <taxon>Liliopsida</taxon>
        <taxon>Poales</taxon>
        <taxon>Poaceae</taxon>
        <taxon>PACMAD clade</taxon>
        <taxon>Panicoideae</taxon>
        <taxon>Panicodae</taxon>
        <taxon>Paniceae</taxon>
        <taxon>Panicinae</taxon>
        <taxon>Panicum</taxon>
        <taxon>Panicum sect. Panicum</taxon>
    </lineage>
</organism>
<name>A0A3L6PB11_PANMI</name>
<dbReference type="PANTHER" id="PTHR36480:SF3">
    <property type="entry name" value="OS06G0118900 PROTEIN"/>
    <property type="match status" value="1"/>
</dbReference>
<dbReference type="OrthoDB" id="692506at2759"/>
<evidence type="ECO:0000256" key="1">
    <source>
        <dbReference type="SAM" id="MobiDB-lite"/>
    </source>
</evidence>
<evidence type="ECO:0000313" key="2">
    <source>
        <dbReference type="EMBL" id="RLM54692.1"/>
    </source>
</evidence>
<proteinExistence type="predicted"/>
<gene>
    <name evidence="2" type="ORF">C2845_PM10G00320</name>
</gene>
<feature type="region of interest" description="Disordered" evidence="1">
    <location>
        <begin position="266"/>
        <end position="285"/>
    </location>
</feature>
<evidence type="ECO:0000313" key="3">
    <source>
        <dbReference type="Proteomes" id="UP000275267"/>
    </source>
</evidence>
<sequence length="285" mass="30795">MTYCDLGFATACHILFYDPNLVSLMLDGHWSCPPVLGCMPSLQDAFFRLTHVGLSGAENLALISEPDTFVFGRDLEQCPTFSKLKTLVPDDHCRLFRTLVLGRSSVVLRPARLQLRVTRARYSRGTSSQGGVVELLLTLAANNSSKRAAVRYESMFVDLTNSTVVQVESMSFVRANLTTPMPLSQRRGSVASFSATLLLVPGLWTDASGNFLKRTGSSAGNLTTNRFAVIVTAMARFKVGIARTRLFDIKLACGPVSFIPVEDAAAKPSGGAPDGRLPPVDCVSS</sequence>
<dbReference type="Proteomes" id="UP000275267">
    <property type="component" value="Unassembled WGS sequence"/>
</dbReference>
<dbReference type="PANTHER" id="PTHR36480">
    <property type="entry name" value="OS06G0118900 PROTEIN-RELATED"/>
    <property type="match status" value="1"/>
</dbReference>
<accession>A0A3L6PB11</accession>
<dbReference type="EMBL" id="PQIB02000018">
    <property type="protein sequence ID" value="RLM54692.1"/>
    <property type="molecule type" value="Genomic_DNA"/>
</dbReference>
<reference evidence="3" key="1">
    <citation type="journal article" date="2019" name="Nat. Commun.">
        <title>The genome of broomcorn millet.</title>
        <authorList>
            <person name="Zou C."/>
            <person name="Miki D."/>
            <person name="Li D."/>
            <person name="Tang Q."/>
            <person name="Xiao L."/>
            <person name="Rajput S."/>
            <person name="Deng P."/>
            <person name="Jia W."/>
            <person name="Huang R."/>
            <person name="Zhang M."/>
            <person name="Sun Y."/>
            <person name="Hu J."/>
            <person name="Fu X."/>
            <person name="Schnable P.S."/>
            <person name="Li F."/>
            <person name="Zhang H."/>
            <person name="Feng B."/>
            <person name="Zhu X."/>
            <person name="Liu R."/>
            <person name="Schnable J.C."/>
            <person name="Zhu J.-K."/>
            <person name="Zhang H."/>
        </authorList>
    </citation>
    <scope>NUCLEOTIDE SEQUENCE [LARGE SCALE GENOMIC DNA]</scope>
</reference>
<keyword evidence="3" id="KW-1185">Reference proteome</keyword>
<comment type="caution">
    <text evidence="2">The sequence shown here is derived from an EMBL/GenBank/DDBJ whole genome shotgun (WGS) entry which is preliminary data.</text>
</comment>
<protein>
    <submittedName>
        <fullName evidence="2">Uncharacterized protein</fullName>
    </submittedName>
</protein>